<dbReference type="Pfam" id="PF00149">
    <property type="entry name" value="Metallophos"/>
    <property type="match status" value="1"/>
</dbReference>
<evidence type="ECO:0000259" key="5">
    <source>
        <dbReference type="Pfam" id="PF00149"/>
    </source>
</evidence>
<name>A0ABU4XBC0_9HYPH</name>
<organism evidence="6 7">
    <name type="scientific">Mesorhizobium dulcispinae</name>
    <dbReference type="NCBI Taxonomy" id="3072316"/>
    <lineage>
        <taxon>Bacteria</taxon>
        <taxon>Pseudomonadati</taxon>
        <taxon>Pseudomonadota</taxon>
        <taxon>Alphaproteobacteria</taxon>
        <taxon>Hyphomicrobiales</taxon>
        <taxon>Phyllobacteriaceae</taxon>
        <taxon>Mesorhizobium</taxon>
    </lineage>
</organism>
<evidence type="ECO:0000256" key="2">
    <source>
        <dbReference type="ARBA" id="ARBA00022801"/>
    </source>
</evidence>
<evidence type="ECO:0000256" key="4">
    <source>
        <dbReference type="ARBA" id="ARBA00025742"/>
    </source>
</evidence>
<dbReference type="PANTHER" id="PTHR42988">
    <property type="entry name" value="PHOSPHOHYDROLASE"/>
    <property type="match status" value="1"/>
</dbReference>
<protein>
    <submittedName>
        <fullName evidence="6">Phosphodiesterase</fullName>
    </submittedName>
</protein>
<gene>
    <name evidence="6" type="ORF">RFM27_05325</name>
</gene>
<dbReference type="EMBL" id="JAVIIZ010000002">
    <property type="protein sequence ID" value="MDX8471486.1"/>
    <property type="molecule type" value="Genomic_DNA"/>
</dbReference>
<dbReference type="InterPro" id="IPR004843">
    <property type="entry name" value="Calcineurin-like_PHP"/>
</dbReference>
<comment type="similarity">
    <text evidence="4">Belongs to the cyclic nucleotide phosphodiesterase class-III family.</text>
</comment>
<dbReference type="InterPro" id="IPR050884">
    <property type="entry name" value="CNP_phosphodiesterase-III"/>
</dbReference>
<proteinExistence type="inferred from homology"/>
<sequence length="263" mass="29592">MKIVHLSDIHMCPDGHSIYGLDPFKRLNAVIAHINANHGDADACVVTGDLADAGDEASYARLRQCLANLRIPFFLTLGNHDRRKNFKSVFGNEFADPNGFLQSSIRINENNRIVILDTLDESREDGGILCERRMDWLRSELARDTEIPTVVFLHHPPKDLGERYFRDMLLSNGRELLDALRLGNVRHISFGHVHFPVSGRYSCYSFSSSRGTCQTISTVFSERKALMIERSASYELILGDEDCVVVHHVEPVLEAEAIGIDVL</sequence>
<feature type="domain" description="Calcineurin-like phosphoesterase" evidence="5">
    <location>
        <begin position="1"/>
        <end position="195"/>
    </location>
</feature>
<keyword evidence="3" id="KW-0408">Iron</keyword>
<dbReference type="PANTHER" id="PTHR42988:SF2">
    <property type="entry name" value="CYCLIC NUCLEOTIDE PHOSPHODIESTERASE CBUA0032-RELATED"/>
    <property type="match status" value="1"/>
</dbReference>
<evidence type="ECO:0000256" key="1">
    <source>
        <dbReference type="ARBA" id="ARBA00022723"/>
    </source>
</evidence>
<dbReference type="Proteomes" id="UP001271780">
    <property type="component" value="Unassembled WGS sequence"/>
</dbReference>
<keyword evidence="1" id="KW-0479">Metal-binding</keyword>
<accession>A0ABU4XBC0</accession>
<dbReference type="SUPFAM" id="SSF56300">
    <property type="entry name" value="Metallo-dependent phosphatases"/>
    <property type="match status" value="1"/>
</dbReference>
<keyword evidence="7" id="KW-1185">Reference proteome</keyword>
<keyword evidence="2" id="KW-0378">Hydrolase</keyword>
<dbReference type="RefSeq" id="WP_320315967.1">
    <property type="nucleotide sequence ID" value="NZ_JAVIIX010000003.1"/>
</dbReference>
<dbReference type="Gene3D" id="3.60.21.10">
    <property type="match status" value="1"/>
</dbReference>
<evidence type="ECO:0000256" key="3">
    <source>
        <dbReference type="ARBA" id="ARBA00023004"/>
    </source>
</evidence>
<dbReference type="InterPro" id="IPR026575">
    <property type="entry name" value="GpdQ/CpdA-like"/>
</dbReference>
<evidence type="ECO:0000313" key="6">
    <source>
        <dbReference type="EMBL" id="MDX8471486.1"/>
    </source>
</evidence>
<evidence type="ECO:0000313" key="7">
    <source>
        <dbReference type="Proteomes" id="UP001271780"/>
    </source>
</evidence>
<dbReference type="CDD" id="cd07402">
    <property type="entry name" value="MPP_GpdQ"/>
    <property type="match status" value="1"/>
</dbReference>
<dbReference type="InterPro" id="IPR029052">
    <property type="entry name" value="Metallo-depent_PP-like"/>
</dbReference>
<comment type="caution">
    <text evidence="6">The sequence shown here is derived from an EMBL/GenBank/DDBJ whole genome shotgun (WGS) entry which is preliminary data.</text>
</comment>
<reference evidence="6 7" key="1">
    <citation type="submission" date="2023-08" db="EMBL/GenBank/DDBJ databases">
        <title>Implementing the SeqCode for naming new Mesorhizobium species isolated from Vachellia karroo root nodules.</title>
        <authorList>
            <person name="Van Lill M."/>
        </authorList>
    </citation>
    <scope>NUCLEOTIDE SEQUENCE [LARGE SCALE GENOMIC DNA]</scope>
    <source>
        <strain evidence="6 7">VK23A</strain>
    </source>
</reference>